<dbReference type="RefSeq" id="WP_227322050.1">
    <property type="nucleotide sequence ID" value="NZ_JAESVB010000006.1"/>
</dbReference>
<gene>
    <name evidence="1" type="ORF">ASILVAE211_14460</name>
</gene>
<accession>A0A964E069</accession>
<sequence length="281" mass="31485">MNYSAVTAPLSVTQPDVQTVPLVFSSAHSGADYDARFLAESRLEPRTLRRSEDYCVDRLFAAAPDYGAPMLSAHFPRAYCDANREPWELDPQMFEDALPPWVNTTSARIGAGLGTVPRIVASGEAIYGHKLRFAEAEDRVRRCWEPYHAALRQLIDQTMQRFGVCFLIDCHSMPSTMGLATPDFVLGDAYGTACDSGLVAKVEQCLRRLGYSVRRNDPYAGGYVTRHYGRPRDGVHALQIEVSRGLYMDERRIERHSGFTRLQRNLTDLIAFLAAEDFVIG</sequence>
<reference evidence="1" key="2">
    <citation type="submission" date="2021-01" db="EMBL/GenBank/DDBJ databases">
        <authorList>
            <person name="Mieszkin S."/>
            <person name="Pouder E."/>
            <person name="Alain K."/>
        </authorList>
    </citation>
    <scope>NUCLEOTIDE SEQUENCE</scope>
    <source>
        <strain evidence="1">HW T2.11</strain>
    </source>
</reference>
<keyword evidence="2" id="KW-1185">Reference proteome</keyword>
<organism evidence="1 2">
    <name type="scientific">Acidisoma silvae</name>
    <dbReference type="NCBI Taxonomy" id="2802396"/>
    <lineage>
        <taxon>Bacteria</taxon>
        <taxon>Pseudomonadati</taxon>
        <taxon>Pseudomonadota</taxon>
        <taxon>Alphaproteobacteria</taxon>
        <taxon>Acetobacterales</taxon>
        <taxon>Acidocellaceae</taxon>
        <taxon>Acidisoma</taxon>
    </lineage>
</organism>
<comment type="caution">
    <text evidence="1">The sequence shown here is derived from an EMBL/GenBank/DDBJ whole genome shotgun (WGS) entry which is preliminary data.</text>
</comment>
<dbReference type="SUPFAM" id="SSF53187">
    <property type="entry name" value="Zn-dependent exopeptidases"/>
    <property type="match status" value="1"/>
</dbReference>
<dbReference type="InterPro" id="IPR007709">
    <property type="entry name" value="N-FG_amidohydro"/>
</dbReference>
<protein>
    <submittedName>
        <fullName evidence="1">N-formylglutamate amidohydrolase</fullName>
    </submittedName>
</protein>
<dbReference type="Pfam" id="PF05013">
    <property type="entry name" value="FGase"/>
    <property type="match status" value="1"/>
</dbReference>
<dbReference type="Proteomes" id="UP000708298">
    <property type="component" value="Unassembled WGS sequence"/>
</dbReference>
<evidence type="ECO:0000313" key="1">
    <source>
        <dbReference type="EMBL" id="MCB8876393.1"/>
    </source>
</evidence>
<proteinExistence type="predicted"/>
<name>A0A964E069_9PROT</name>
<dbReference type="EMBL" id="JAESVB010000006">
    <property type="protein sequence ID" value="MCB8876393.1"/>
    <property type="molecule type" value="Genomic_DNA"/>
</dbReference>
<dbReference type="Gene3D" id="3.40.630.40">
    <property type="entry name" value="Zn-dependent exopeptidases"/>
    <property type="match status" value="1"/>
</dbReference>
<dbReference type="AlphaFoldDB" id="A0A964E069"/>
<evidence type="ECO:0000313" key="2">
    <source>
        <dbReference type="Proteomes" id="UP000708298"/>
    </source>
</evidence>
<reference evidence="1" key="1">
    <citation type="journal article" date="2021" name="Microorganisms">
        <title>Acidisoma silvae sp. nov. and Acidisomacellulosilytica sp. nov., Two Acidophilic Bacteria Isolated from Decaying Wood, Hydrolyzing Cellulose and Producing Poly-3-hydroxybutyrate.</title>
        <authorList>
            <person name="Mieszkin S."/>
            <person name="Pouder E."/>
            <person name="Uroz S."/>
            <person name="Simon-Colin C."/>
            <person name="Alain K."/>
        </authorList>
    </citation>
    <scope>NUCLEOTIDE SEQUENCE</scope>
    <source>
        <strain evidence="1">HW T2.11</strain>
    </source>
</reference>